<organism evidence="8 9">
    <name type="scientific">Pseudogymnoascus verrucosus</name>
    <dbReference type="NCBI Taxonomy" id="342668"/>
    <lineage>
        <taxon>Eukaryota</taxon>
        <taxon>Fungi</taxon>
        <taxon>Dikarya</taxon>
        <taxon>Ascomycota</taxon>
        <taxon>Pezizomycotina</taxon>
        <taxon>Leotiomycetes</taxon>
        <taxon>Thelebolales</taxon>
        <taxon>Thelebolaceae</taxon>
        <taxon>Pseudogymnoascus</taxon>
    </lineage>
</organism>
<evidence type="ECO:0000256" key="5">
    <source>
        <dbReference type="SAM" id="MobiDB-lite"/>
    </source>
</evidence>
<dbReference type="STRING" id="342668.A0A1B8GH03"/>
<reference evidence="8 9" key="1">
    <citation type="submission" date="2016-03" db="EMBL/GenBank/DDBJ databases">
        <title>Comparative genomics of Pseudogymnoascus destructans, the fungus causing white-nose syndrome of bats.</title>
        <authorList>
            <person name="Palmer J.M."/>
            <person name="Drees K.P."/>
            <person name="Foster J.T."/>
            <person name="Lindner D.L."/>
        </authorList>
    </citation>
    <scope>NUCLEOTIDE SEQUENCE [LARGE SCALE GENOMIC DNA]</scope>
    <source>
        <strain evidence="8 9">UAMH 10579</strain>
    </source>
</reference>
<feature type="transmembrane region" description="Helical" evidence="6">
    <location>
        <begin position="214"/>
        <end position="237"/>
    </location>
</feature>
<reference evidence="9" key="2">
    <citation type="journal article" date="2018" name="Nat. Commun.">
        <title>Extreme sensitivity to ultraviolet light in the fungal pathogen causing white-nose syndrome of bats.</title>
        <authorList>
            <person name="Palmer J.M."/>
            <person name="Drees K.P."/>
            <person name="Foster J.T."/>
            <person name="Lindner D.L."/>
        </authorList>
    </citation>
    <scope>NUCLEOTIDE SEQUENCE [LARGE SCALE GENOMIC DNA]</scope>
    <source>
        <strain evidence="9">UAMH 10579</strain>
    </source>
</reference>
<comment type="subcellular location">
    <subcellularLocation>
        <location evidence="1">Membrane</location>
        <topology evidence="1">Single-pass membrane protein</topology>
    </subcellularLocation>
</comment>
<accession>A0A1B8GH03</accession>
<feature type="region of interest" description="Disordered" evidence="5">
    <location>
        <begin position="150"/>
        <end position="213"/>
    </location>
</feature>
<feature type="chain" id="PRO_5008608561" description="Mid2 domain-containing protein" evidence="7">
    <location>
        <begin position="35"/>
        <end position="310"/>
    </location>
</feature>
<dbReference type="PANTHER" id="PTHR15549">
    <property type="entry name" value="PAIRED IMMUNOGLOBULIN-LIKE TYPE 2 RECEPTOR"/>
    <property type="match status" value="1"/>
</dbReference>
<evidence type="ECO:0000313" key="8">
    <source>
        <dbReference type="EMBL" id="OBT95117.1"/>
    </source>
</evidence>
<evidence type="ECO:0000256" key="2">
    <source>
        <dbReference type="ARBA" id="ARBA00022692"/>
    </source>
</evidence>
<feature type="region of interest" description="Disordered" evidence="5">
    <location>
        <begin position="268"/>
        <end position="310"/>
    </location>
</feature>
<protein>
    <recommendedName>
        <fullName evidence="10">Mid2 domain-containing protein</fullName>
    </recommendedName>
</protein>
<evidence type="ECO:0000313" key="9">
    <source>
        <dbReference type="Proteomes" id="UP000091956"/>
    </source>
</evidence>
<keyword evidence="9" id="KW-1185">Reference proteome</keyword>
<feature type="signal peptide" evidence="7">
    <location>
        <begin position="1"/>
        <end position="34"/>
    </location>
</feature>
<evidence type="ECO:0008006" key="10">
    <source>
        <dbReference type="Google" id="ProtNLM"/>
    </source>
</evidence>
<keyword evidence="3 6" id="KW-1133">Transmembrane helix</keyword>
<dbReference type="InterPro" id="IPR051694">
    <property type="entry name" value="Immunoregulatory_rcpt-like"/>
</dbReference>
<feature type="compositionally biased region" description="Pro residues" evidence="5">
    <location>
        <begin position="198"/>
        <end position="208"/>
    </location>
</feature>
<dbReference type="Proteomes" id="UP000091956">
    <property type="component" value="Unassembled WGS sequence"/>
</dbReference>
<keyword evidence="4 6" id="KW-0472">Membrane</keyword>
<dbReference type="AlphaFoldDB" id="A0A1B8GH03"/>
<evidence type="ECO:0000256" key="6">
    <source>
        <dbReference type="SAM" id="Phobius"/>
    </source>
</evidence>
<keyword evidence="2 6" id="KW-0812">Transmembrane</keyword>
<dbReference type="EMBL" id="KV460238">
    <property type="protein sequence ID" value="OBT95117.1"/>
    <property type="molecule type" value="Genomic_DNA"/>
</dbReference>
<proteinExistence type="predicted"/>
<dbReference type="PANTHER" id="PTHR15549:SF26">
    <property type="entry name" value="AXIAL BUDDING PATTERN PROTEIN 2-RELATED"/>
    <property type="match status" value="1"/>
</dbReference>
<evidence type="ECO:0000256" key="4">
    <source>
        <dbReference type="ARBA" id="ARBA00023136"/>
    </source>
</evidence>
<evidence type="ECO:0000256" key="1">
    <source>
        <dbReference type="ARBA" id="ARBA00004167"/>
    </source>
</evidence>
<keyword evidence="7" id="KW-0732">Signal</keyword>
<dbReference type="GO" id="GO:0016020">
    <property type="term" value="C:membrane"/>
    <property type="evidence" value="ECO:0007669"/>
    <property type="project" value="UniProtKB-SubCell"/>
</dbReference>
<sequence>MFIFKENTLPHPALAMYSLWPLTFLAAFSASIDALNNSYFLVPPGGGPFGNYDANSKYEVGMNLNIKWQSDLETTDLVLQQDYPATRKAYVLISDTKSKSVNWEVSFYNFATSDGNGNDAVFYLTLFGAGHDDTIITTCHYFNITVPKVSSTTSAPTVNPTSTSSSPSSTSSSPSSSSPSSSSLAAAAATEAAATPPTLEPEPNPHPGPSTGTVAGIAVGATLAGLLVLGGLGFLVWRHFSKKKSTGQCTLGHQAPPPVEEYYKPPVAGRGWNQFSPPPQTLAEDPRGLYEVPRQPLSRSQGPNGIYEAA</sequence>
<gene>
    <name evidence="8" type="ORF">VE01_07346</name>
</gene>
<feature type="compositionally biased region" description="Low complexity" evidence="5">
    <location>
        <begin position="150"/>
        <end position="197"/>
    </location>
</feature>
<dbReference type="GeneID" id="28840732"/>
<dbReference type="GO" id="GO:0071944">
    <property type="term" value="C:cell periphery"/>
    <property type="evidence" value="ECO:0007669"/>
    <property type="project" value="UniProtKB-ARBA"/>
</dbReference>
<evidence type="ECO:0000256" key="7">
    <source>
        <dbReference type="SAM" id="SignalP"/>
    </source>
</evidence>
<evidence type="ECO:0000256" key="3">
    <source>
        <dbReference type="ARBA" id="ARBA00022989"/>
    </source>
</evidence>
<dbReference type="RefSeq" id="XP_018128850.1">
    <property type="nucleotide sequence ID" value="XM_018276781.2"/>
</dbReference>
<name>A0A1B8GH03_9PEZI</name>